<protein>
    <submittedName>
        <fullName evidence="2">Uncharacterized protein</fullName>
    </submittedName>
</protein>
<feature type="compositionally biased region" description="Basic and acidic residues" evidence="1">
    <location>
        <begin position="168"/>
        <end position="182"/>
    </location>
</feature>
<proteinExistence type="predicted"/>
<keyword evidence="3" id="KW-1185">Reference proteome</keyword>
<dbReference type="Proteomes" id="UP000696485">
    <property type="component" value="Unassembled WGS sequence"/>
</dbReference>
<feature type="region of interest" description="Disordered" evidence="1">
    <location>
        <begin position="117"/>
        <end position="184"/>
    </location>
</feature>
<organism evidence="2 3">
    <name type="scientific">Podila minutissima</name>
    <dbReference type="NCBI Taxonomy" id="64525"/>
    <lineage>
        <taxon>Eukaryota</taxon>
        <taxon>Fungi</taxon>
        <taxon>Fungi incertae sedis</taxon>
        <taxon>Mucoromycota</taxon>
        <taxon>Mortierellomycotina</taxon>
        <taxon>Mortierellomycetes</taxon>
        <taxon>Mortierellales</taxon>
        <taxon>Mortierellaceae</taxon>
        <taxon>Podila</taxon>
    </lineage>
</organism>
<sequence>VSNSMAYLGQEIATLRQSLEQIHVNSQAQPSIQTIVETTVTTLLPVMVQTFQQMAIEQQQQQQQQEDHRAQLDLAHLLTRYPRLQLQLSPQQPFTMSPGPAQHQSLLQQQPYPHQLQYPQTHPRQQQPSQPQQEQQPLIPRRQWQPPATSDANMEMSEAEAPTGSGPELKEAEKKKRQREQECLNENRGYRMALDHGKLTLQEAWDEFHGPCKQAKLQDKKWPYTTGRKKVLYRRTKLMKLIKERASINNETPAEIIAALTTEYTKGKQAPTVNQILNELIKQQKSLM</sequence>
<reference evidence="2" key="1">
    <citation type="journal article" date="2020" name="Fungal Divers.">
        <title>Resolving the Mortierellaceae phylogeny through synthesis of multi-gene phylogenetics and phylogenomics.</title>
        <authorList>
            <person name="Vandepol N."/>
            <person name="Liber J."/>
            <person name="Desiro A."/>
            <person name="Na H."/>
            <person name="Kennedy M."/>
            <person name="Barry K."/>
            <person name="Grigoriev I.V."/>
            <person name="Miller A.N."/>
            <person name="O'Donnell K."/>
            <person name="Stajich J.E."/>
            <person name="Bonito G."/>
        </authorList>
    </citation>
    <scope>NUCLEOTIDE SEQUENCE</scope>
    <source>
        <strain evidence="2">NVP1</strain>
    </source>
</reference>
<accession>A0A9P5VHG7</accession>
<comment type="caution">
    <text evidence="2">The sequence shown here is derived from an EMBL/GenBank/DDBJ whole genome shotgun (WGS) entry which is preliminary data.</text>
</comment>
<name>A0A9P5VHG7_9FUNG</name>
<gene>
    <name evidence="2" type="ORF">BG006_001004</name>
</gene>
<evidence type="ECO:0000313" key="2">
    <source>
        <dbReference type="EMBL" id="KAF9323926.1"/>
    </source>
</evidence>
<feature type="non-terminal residue" evidence="2">
    <location>
        <position position="1"/>
    </location>
</feature>
<dbReference type="EMBL" id="JAAAUY010001187">
    <property type="protein sequence ID" value="KAF9323926.1"/>
    <property type="molecule type" value="Genomic_DNA"/>
</dbReference>
<feature type="compositionally biased region" description="Low complexity" evidence="1">
    <location>
        <begin position="117"/>
        <end position="143"/>
    </location>
</feature>
<dbReference type="AlphaFoldDB" id="A0A9P5VHG7"/>
<evidence type="ECO:0000313" key="3">
    <source>
        <dbReference type="Proteomes" id="UP000696485"/>
    </source>
</evidence>
<evidence type="ECO:0000256" key="1">
    <source>
        <dbReference type="SAM" id="MobiDB-lite"/>
    </source>
</evidence>